<dbReference type="EMBL" id="JACOQH010000010">
    <property type="protein sequence ID" value="MBC5754721.1"/>
    <property type="molecule type" value="Genomic_DNA"/>
</dbReference>
<gene>
    <name evidence="7" type="ORF">H8Z76_12010</name>
</gene>
<evidence type="ECO:0000256" key="5">
    <source>
        <dbReference type="SAM" id="MobiDB-lite"/>
    </source>
</evidence>
<dbReference type="Pfam" id="PF13411">
    <property type="entry name" value="MerR_1"/>
    <property type="match status" value="1"/>
</dbReference>
<dbReference type="RefSeq" id="WP_022516686.1">
    <property type="nucleotide sequence ID" value="NZ_JACOQH010000010.1"/>
</dbReference>
<sequence>MEKVRYMISDAAGLVNVEAHVLRYWEEELELDIPRNELGHRYYTKENIEQFLKIKEWKEKGYQLKAIKMLVHEKSTEPEVETETRELLSAAEPLHTEVVDVHSGKVGHAVEDRRSEAALSRMEQFQMLMTSIVKSAIEENNHALGKEVGDQVGDRVLKEMNYLMREQDEQEEERYRKLDETIRIYQKGKRSVKRAAKREAKQMEKQAKQLARKRSRSLKPKQA</sequence>
<evidence type="ECO:0000259" key="6">
    <source>
        <dbReference type="PROSITE" id="PS50937"/>
    </source>
</evidence>
<dbReference type="Gene3D" id="1.10.1660.10">
    <property type="match status" value="1"/>
</dbReference>
<keyword evidence="3" id="KW-0238">DNA-binding</keyword>
<feature type="compositionally biased region" description="Basic residues" evidence="5">
    <location>
        <begin position="210"/>
        <end position="223"/>
    </location>
</feature>
<protein>
    <submittedName>
        <fullName evidence="7">MerR family transcriptional regulator</fullName>
    </submittedName>
</protein>
<dbReference type="InterPro" id="IPR000551">
    <property type="entry name" value="MerR-type_HTH_dom"/>
</dbReference>
<evidence type="ECO:0000313" key="7">
    <source>
        <dbReference type="EMBL" id="MBC5754721.1"/>
    </source>
</evidence>
<dbReference type="SMART" id="SM00422">
    <property type="entry name" value="HTH_MERR"/>
    <property type="match status" value="1"/>
</dbReference>
<keyword evidence="4" id="KW-0804">Transcription</keyword>
<comment type="caution">
    <text evidence="7">The sequence shown here is derived from an EMBL/GenBank/DDBJ whole genome shotgun (WGS) entry which is preliminary data.</text>
</comment>
<dbReference type="PANTHER" id="PTHR30204:SF69">
    <property type="entry name" value="MERR-FAMILY TRANSCRIPTIONAL REGULATOR"/>
    <property type="match status" value="1"/>
</dbReference>
<name>A0ABR7ICQ5_9FIRM</name>
<feature type="region of interest" description="Disordered" evidence="5">
    <location>
        <begin position="187"/>
        <end position="223"/>
    </location>
</feature>
<evidence type="ECO:0000256" key="4">
    <source>
        <dbReference type="ARBA" id="ARBA00023163"/>
    </source>
</evidence>
<evidence type="ECO:0000256" key="2">
    <source>
        <dbReference type="ARBA" id="ARBA00023015"/>
    </source>
</evidence>
<feature type="compositionally biased region" description="Basic and acidic residues" evidence="5">
    <location>
        <begin position="197"/>
        <end position="207"/>
    </location>
</feature>
<dbReference type="PROSITE" id="PS50937">
    <property type="entry name" value="HTH_MERR_2"/>
    <property type="match status" value="1"/>
</dbReference>
<evidence type="ECO:0000256" key="3">
    <source>
        <dbReference type="ARBA" id="ARBA00023125"/>
    </source>
</evidence>
<feature type="compositionally biased region" description="Basic residues" evidence="5">
    <location>
        <begin position="187"/>
        <end position="196"/>
    </location>
</feature>
<organism evidence="7 8">
    <name type="scientific">Roseburia yibonii</name>
    <dbReference type="NCBI Taxonomy" id="2763063"/>
    <lineage>
        <taxon>Bacteria</taxon>
        <taxon>Bacillati</taxon>
        <taxon>Bacillota</taxon>
        <taxon>Clostridia</taxon>
        <taxon>Lachnospirales</taxon>
        <taxon>Lachnospiraceae</taxon>
        <taxon>Roseburia</taxon>
    </lineage>
</organism>
<feature type="domain" description="HTH merR-type" evidence="6">
    <location>
        <begin position="5"/>
        <end position="73"/>
    </location>
</feature>
<dbReference type="InterPro" id="IPR009061">
    <property type="entry name" value="DNA-bd_dom_put_sf"/>
</dbReference>
<keyword evidence="1" id="KW-0678">Repressor</keyword>
<dbReference type="CDD" id="cd04764">
    <property type="entry name" value="HTH_MlrA-like_sg1"/>
    <property type="match status" value="1"/>
</dbReference>
<reference evidence="7 8" key="1">
    <citation type="submission" date="2020-08" db="EMBL/GenBank/DDBJ databases">
        <title>Genome public.</title>
        <authorList>
            <person name="Liu C."/>
            <person name="Sun Q."/>
        </authorList>
    </citation>
    <scope>NUCLEOTIDE SEQUENCE [LARGE SCALE GENOMIC DNA]</scope>
    <source>
        <strain evidence="7 8">BX0805</strain>
    </source>
</reference>
<accession>A0ABR7ICQ5</accession>
<dbReference type="PANTHER" id="PTHR30204">
    <property type="entry name" value="REDOX-CYCLING DRUG-SENSING TRANSCRIPTIONAL ACTIVATOR SOXR"/>
    <property type="match status" value="1"/>
</dbReference>
<proteinExistence type="predicted"/>
<evidence type="ECO:0000313" key="8">
    <source>
        <dbReference type="Proteomes" id="UP000621540"/>
    </source>
</evidence>
<keyword evidence="8" id="KW-1185">Reference proteome</keyword>
<dbReference type="SUPFAM" id="SSF46955">
    <property type="entry name" value="Putative DNA-binding domain"/>
    <property type="match status" value="1"/>
</dbReference>
<keyword evidence="2" id="KW-0805">Transcription regulation</keyword>
<dbReference type="InterPro" id="IPR047057">
    <property type="entry name" value="MerR_fam"/>
</dbReference>
<evidence type="ECO:0000256" key="1">
    <source>
        <dbReference type="ARBA" id="ARBA00022491"/>
    </source>
</evidence>
<dbReference type="Proteomes" id="UP000621540">
    <property type="component" value="Unassembled WGS sequence"/>
</dbReference>